<dbReference type="Gene3D" id="3.30.530.20">
    <property type="match status" value="1"/>
</dbReference>
<dbReference type="OrthoDB" id="9810827at2"/>
<proteinExistence type="predicted"/>
<sequence>MHTYEHSLDAACSADAVWALYADPESWTEWDGGVDRQEFDGPLATGTTGRFTPSGADPLPFTIEHAEPGRGFTDVFELPGATLRGTHTLTPLPEGGTRITHRVELSGPAADELAPVLMPDITDGVPETVAALARLAADRSLVA</sequence>
<keyword evidence="2" id="KW-1185">Reference proteome</keyword>
<accession>A0A4Q7NS14</accession>
<evidence type="ECO:0000313" key="1">
    <source>
        <dbReference type="EMBL" id="RZS89568.1"/>
    </source>
</evidence>
<dbReference type="RefSeq" id="WP_130492161.1">
    <property type="nucleotide sequence ID" value="NZ_SGXD01000002.1"/>
</dbReference>
<dbReference type="InterPro" id="IPR023393">
    <property type="entry name" value="START-like_dom_sf"/>
</dbReference>
<dbReference type="EMBL" id="SGXD01000002">
    <property type="protein sequence ID" value="RZS89568.1"/>
    <property type="molecule type" value="Genomic_DNA"/>
</dbReference>
<evidence type="ECO:0000313" key="2">
    <source>
        <dbReference type="Proteomes" id="UP000293638"/>
    </source>
</evidence>
<dbReference type="AlphaFoldDB" id="A0A4Q7NS14"/>
<gene>
    <name evidence="1" type="ORF">EV189_1335</name>
</gene>
<comment type="caution">
    <text evidence="1">The sequence shown here is derived from an EMBL/GenBank/DDBJ whole genome shotgun (WGS) entry which is preliminary data.</text>
</comment>
<dbReference type="InterPro" id="IPR019587">
    <property type="entry name" value="Polyketide_cyclase/dehydratase"/>
</dbReference>
<dbReference type="Pfam" id="PF10604">
    <property type="entry name" value="Polyketide_cyc2"/>
    <property type="match status" value="1"/>
</dbReference>
<protein>
    <submittedName>
        <fullName evidence="1">Uncharacterized protein YndB with AHSA1/START domain</fullName>
    </submittedName>
</protein>
<dbReference type="Proteomes" id="UP000293638">
    <property type="component" value="Unassembled WGS sequence"/>
</dbReference>
<name>A0A4Q7NS14_9ACTN</name>
<dbReference type="SUPFAM" id="SSF55961">
    <property type="entry name" value="Bet v1-like"/>
    <property type="match status" value="1"/>
</dbReference>
<organism evidence="1 2">
    <name type="scientific">Motilibacter rhizosphaerae</name>
    <dbReference type="NCBI Taxonomy" id="598652"/>
    <lineage>
        <taxon>Bacteria</taxon>
        <taxon>Bacillati</taxon>
        <taxon>Actinomycetota</taxon>
        <taxon>Actinomycetes</taxon>
        <taxon>Motilibacterales</taxon>
        <taxon>Motilibacteraceae</taxon>
        <taxon>Motilibacter</taxon>
    </lineage>
</organism>
<reference evidence="1 2" key="1">
    <citation type="submission" date="2019-02" db="EMBL/GenBank/DDBJ databases">
        <title>Genomic Encyclopedia of Type Strains, Phase IV (KMG-IV): sequencing the most valuable type-strain genomes for metagenomic binning, comparative biology and taxonomic classification.</title>
        <authorList>
            <person name="Goeker M."/>
        </authorList>
    </citation>
    <scope>NUCLEOTIDE SEQUENCE [LARGE SCALE GENOMIC DNA]</scope>
    <source>
        <strain evidence="1 2">DSM 45622</strain>
    </source>
</reference>